<comment type="caution">
    <text evidence="1">The sequence shown here is derived from an EMBL/GenBank/DDBJ whole genome shotgun (WGS) entry which is preliminary data.</text>
</comment>
<sequence>MSVDDEVRDALSQIEGAAHLYAVTENSIGRYTDLLGQYHPDDRDTYACARLDAILTEIAYDHRLECNGGDCRTCAGMQEALTMAVASVRAMLAAAHRPQRRNSGRRWRRPQ</sequence>
<dbReference type="Proteomes" id="UP000598146">
    <property type="component" value="Unassembled WGS sequence"/>
</dbReference>
<dbReference type="AlphaFoldDB" id="A0A931CDT3"/>
<accession>A0A931CDT3</accession>
<dbReference type="EMBL" id="JADQTO010000015">
    <property type="protein sequence ID" value="MBG0565461.1"/>
    <property type="molecule type" value="Genomic_DNA"/>
</dbReference>
<proteinExistence type="predicted"/>
<name>A0A931CDT3_9ACTN</name>
<reference evidence="1" key="1">
    <citation type="submission" date="2020-11" db="EMBL/GenBank/DDBJ databases">
        <title>Isolation and identification of active actinomycetes.</title>
        <authorList>
            <person name="Sun X."/>
        </authorList>
    </citation>
    <scope>NUCLEOTIDE SEQUENCE</scope>
    <source>
        <strain evidence="1">NEAU-A11</strain>
    </source>
</reference>
<gene>
    <name evidence="1" type="ORF">I4J89_28810</name>
</gene>
<organism evidence="1 2">
    <name type="scientific">Actinoplanes aureus</name>
    <dbReference type="NCBI Taxonomy" id="2792083"/>
    <lineage>
        <taxon>Bacteria</taxon>
        <taxon>Bacillati</taxon>
        <taxon>Actinomycetota</taxon>
        <taxon>Actinomycetes</taxon>
        <taxon>Micromonosporales</taxon>
        <taxon>Micromonosporaceae</taxon>
        <taxon>Actinoplanes</taxon>
    </lineage>
</organism>
<keyword evidence="2" id="KW-1185">Reference proteome</keyword>
<evidence type="ECO:0000313" key="1">
    <source>
        <dbReference type="EMBL" id="MBG0565461.1"/>
    </source>
</evidence>
<dbReference type="RefSeq" id="WP_196417239.1">
    <property type="nucleotide sequence ID" value="NZ_JADQTO010000015.1"/>
</dbReference>
<evidence type="ECO:0000313" key="2">
    <source>
        <dbReference type="Proteomes" id="UP000598146"/>
    </source>
</evidence>
<protein>
    <submittedName>
        <fullName evidence="1">Uncharacterized protein</fullName>
    </submittedName>
</protein>